<dbReference type="PANTHER" id="PTHR34309:SF1">
    <property type="entry name" value="PROTEIN GLCG"/>
    <property type="match status" value="1"/>
</dbReference>
<protein>
    <submittedName>
        <fullName evidence="1">GlcG protein</fullName>
    </submittedName>
</protein>
<dbReference type="EMBL" id="FCOE02000003">
    <property type="protein sequence ID" value="SAK48240.1"/>
    <property type="molecule type" value="Genomic_DNA"/>
</dbReference>
<accession>A0A157ZRW1</accession>
<dbReference type="STRING" id="1777141.AWB80_01199"/>
<evidence type="ECO:0000313" key="2">
    <source>
        <dbReference type="Proteomes" id="UP000054911"/>
    </source>
</evidence>
<dbReference type="SUPFAM" id="SSF143744">
    <property type="entry name" value="GlcG-like"/>
    <property type="match status" value="1"/>
</dbReference>
<dbReference type="Gene3D" id="3.30.450.150">
    <property type="entry name" value="Haem-degrading domain"/>
    <property type="match status" value="1"/>
</dbReference>
<evidence type="ECO:0000313" key="1">
    <source>
        <dbReference type="EMBL" id="SAK48240.1"/>
    </source>
</evidence>
<dbReference type="PANTHER" id="PTHR34309">
    <property type="entry name" value="SLR1406 PROTEIN"/>
    <property type="match status" value="1"/>
</dbReference>
<dbReference type="RefSeq" id="WP_061173743.1">
    <property type="nucleotide sequence ID" value="NZ_FCOE02000003.1"/>
</dbReference>
<dbReference type="Pfam" id="PF03928">
    <property type="entry name" value="HbpS-like"/>
    <property type="match status" value="1"/>
</dbReference>
<name>A0A157ZRW1_9BURK</name>
<dbReference type="InterPro" id="IPR052517">
    <property type="entry name" value="GlcG_carb_metab_protein"/>
</dbReference>
<proteinExistence type="predicted"/>
<dbReference type="Proteomes" id="UP000054911">
    <property type="component" value="Unassembled WGS sequence"/>
</dbReference>
<comment type="caution">
    <text evidence="1">The sequence shown here is derived from an EMBL/GenBank/DDBJ whole genome shotgun (WGS) entry which is preliminary data.</text>
</comment>
<organism evidence="1 2">
    <name type="scientific">Caballeronia pedi</name>
    <dbReference type="NCBI Taxonomy" id="1777141"/>
    <lineage>
        <taxon>Bacteria</taxon>
        <taxon>Pseudomonadati</taxon>
        <taxon>Pseudomonadota</taxon>
        <taxon>Betaproteobacteria</taxon>
        <taxon>Burkholderiales</taxon>
        <taxon>Burkholderiaceae</taxon>
        <taxon>Caballeronia</taxon>
    </lineage>
</organism>
<sequence length="138" mass="14288">MTLLTKRIANLELARVMADAAIREADEKGVAVAIAVMDDGGHPLLTVRMDGVAPVSAYIAEEKARTAAIARRETKLFETEINSGRTAFLSAPIKGALEGGVPLIVEGQVIASVGVAGCKPELSATIATAGVAAYLNWA</sequence>
<reference evidence="1" key="1">
    <citation type="submission" date="2016-01" db="EMBL/GenBank/DDBJ databases">
        <authorList>
            <person name="Peeters C."/>
        </authorList>
    </citation>
    <scope>NUCLEOTIDE SEQUENCE [LARGE SCALE GENOMIC DNA]</scope>
    <source>
        <strain evidence="1">LMG 29323</strain>
    </source>
</reference>
<dbReference type="AlphaFoldDB" id="A0A157ZRW1"/>
<gene>
    <name evidence="1" type="ORF">AWB80_01199</name>
</gene>
<keyword evidence="2" id="KW-1185">Reference proteome</keyword>
<dbReference type="OrthoDB" id="9800768at2"/>
<dbReference type="InterPro" id="IPR038084">
    <property type="entry name" value="PduO/GlcC-like_sf"/>
</dbReference>
<dbReference type="InterPro" id="IPR005624">
    <property type="entry name" value="PduO/GlcC-like"/>
</dbReference>